<keyword evidence="2" id="KW-1185">Reference proteome</keyword>
<dbReference type="InterPro" id="IPR014729">
    <property type="entry name" value="Rossmann-like_a/b/a_fold"/>
</dbReference>
<accession>A0A1I3TYY3</accession>
<dbReference type="STRING" id="46223.SAMN05421852_12053"/>
<proteinExistence type="predicted"/>
<reference evidence="1 2" key="1">
    <citation type="submission" date="2016-10" db="EMBL/GenBank/DDBJ databases">
        <authorList>
            <person name="de Groot N.N."/>
        </authorList>
    </citation>
    <scope>NUCLEOTIDE SEQUENCE [LARGE SCALE GENOMIC DNA]</scope>
    <source>
        <strain evidence="1 2">DSM 44778</strain>
    </source>
</reference>
<dbReference type="GO" id="GO:0004812">
    <property type="term" value="F:aminoacyl-tRNA ligase activity"/>
    <property type="evidence" value="ECO:0007669"/>
    <property type="project" value="UniProtKB-KW"/>
</dbReference>
<evidence type="ECO:0000313" key="2">
    <source>
        <dbReference type="Proteomes" id="UP000199545"/>
    </source>
</evidence>
<sequence length="60" mass="7150">MRRIDVKEKARTRELRVLQQWKEEDIFQKSIANREGNPPFVFYEGPPTDAPYWACAWSGH</sequence>
<dbReference type="Proteomes" id="UP000199545">
    <property type="component" value="Unassembled WGS sequence"/>
</dbReference>
<dbReference type="AlphaFoldDB" id="A0A1I3TYY3"/>
<keyword evidence="1" id="KW-0436">Ligase</keyword>
<evidence type="ECO:0000313" key="1">
    <source>
        <dbReference type="EMBL" id="SFJ75945.1"/>
    </source>
</evidence>
<gene>
    <name evidence="1" type="ORF">SAMN05421852_12053</name>
</gene>
<protein>
    <submittedName>
        <fullName evidence="1">Isoleucyl-tRNA synthetase</fullName>
    </submittedName>
</protein>
<dbReference type="EMBL" id="FORR01000020">
    <property type="protein sequence ID" value="SFJ75945.1"/>
    <property type="molecule type" value="Genomic_DNA"/>
</dbReference>
<dbReference type="Gene3D" id="3.40.50.620">
    <property type="entry name" value="HUPs"/>
    <property type="match status" value="1"/>
</dbReference>
<organism evidence="1 2">
    <name type="scientific">Thermoflavimicrobium dichotomicum</name>
    <dbReference type="NCBI Taxonomy" id="46223"/>
    <lineage>
        <taxon>Bacteria</taxon>
        <taxon>Bacillati</taxon>
        <taxon>Bacillota</taxon>
        <taxon>Bacilli</taxon>
        <taxon>Bacillales</taxon>
        <taxon>Thermoactinomycetaceae</taxon>
        <taxon>Thermoflavimicrobium</taxon>
    </lineage>
</organism>
<name>A0A1I3TYY3_9BACL</name>
<keyword evidence="1" id="KW-0030">Aminoacyl-tRNA synthetase</keyword>